<accession>A0A1I6IR96</accession>
<organism evidence="1 2">
    <name type="scientific">Halogeometricum limi</name>
    <dbReference type="NCBI Taxonomy" id="555875"/>
    <lineage>
        <taxon>Archaea</taxon>
        <taxon>Methanobacteriati</taxon>
        <taxon>Methanobacteriota</taxon>
        <taxon>Stenosarchaea group</taxon>
        <taxon>Halobacteria</taxon>
        <taxon>Halobacteriales</taxon>
        <taxon>Haloferacaceae</taxon>
        <taxon>Halogeometricum</taxon>
    </lineage>
</organism>
<gene>
    <name evidence="1" type="ORF">SAMN04488124_3563</name>
</gene>
<evidence type="ECO:0000313" key="2">
    <source>
        <dbReference type="Proteomes" id="UP000243250"/>
    </source>
</evidence>
<dbReference type="RefSeq" id="WP_089883436.1">
    <property type="nucleotide sequence ID" value="NZ_FOYS01000007.1"/>
</dbReference>
<name>A0A1I6IR96_9EURY</name>
<dbReference type="STRING" id="555875.SAMN04488124_3563"/>
<dbReference type="AlphaFoldDB" id="A0A1I6IR96"/>
<keyword evidence="2" id="KW-1185">Reference proteome</keyword>
<dbReference type="Proteomes" id="UP000243250">
    <property type="component" value="Unassembled WGS sequence"/>
</dbReference>
<evidence type="ECO:0000313" key="1">
    <source>
        <dbReference type="EMBL" id="SFR69272.1"/>
    </source>
</evidence>
<protein>
    <submittedName>
        <fullName evidence="1">Uncharacterized protein</fullName>
    </submittedName>
</protein>
<reference evidence="2" key="1">
    <citation type="submission" date="2016-10" db="EMBL/GenBank/DDBJ databases">
        <authorList>
            <person name="Varghese N."/>
            <person name="Submissions S."/>
        </authorList>
    </citation>
    <scope>NUCLEOTIDE SEQUENCE [LARGE SCALE GENOMIC DNA]</scope>
    <source>
        <strain evidence="2">CGMCC 1.8711</strain>
    </source>
</reference>
<dbReference type="EMBL" id="FOYS01000007">
    <property type="protein sequence ID" value="SFR69272.1"/>
    <property type="molecule type" value="Genomic_DNA"/>
</dbReference>
<proteinExistence type="predicted"/>
<dbReference type="OrthoDB" id="281749at2157"/>
<sequence>MFRADAPPEEAYERLRKTLCSLPEEAVSLAQVAEEFDRAYGGLFPDVNVPRAMQDLIVLGEVELCRETESGARVRLRHQWGDYDPDDRPEEPLRAAGTAWRCYVAPDFRRRRTDRLFTTRDAAFDHLRRAGGVDPDELEPVWFLREVWAAGLETGETAVVRREPIYERESVHGDYYETESDFGI</sequence>